<dbReference type="GO" id="GO:0004029">
    <property type="term" value="F:aldehyde dehydrogenase (NAD+) activity"/>
    <property type="evidence" value="ECO:0007669"/>
    <property type="project" value="UniProtKB-EC"/>
</dbReference>
<keyword evidence="10" id="KW-1185">Reference proteome</keyword>
<organism evidence="8 10">
    <name type="scientific">Fundicoccus ignavus</name>
    <dbReference type="NCBI Taxonomy" id="2664442"/>
    <lineage>
        <taxon>Bacteria</taxon>
        <taxon>Bacillati</taxon>
        <taxon>Bacillota</taxon>
        <taxon>Bacilli</taxon>
        <taxon>Lactobacillales</taxon>
        <taxon>Aerococcaceae</taxon>
        <taxon>Fundicoccus</taxon>
    </lineage>
</organism>
<keyword evidence="2 6" id="KW-0560">Oxidoreductase</keyword>
<comment type="caution">
    <text evidence="8">The sequence shown here is derived from an EMBL/GenBank/DDBJ whole genome shotgun (WGS) entry which is preliminary data.</text>
</comment>
<proteinExistence type="inferred from homology"/>
<dbReference type="CDD" id="cd07138">
    <property type="entry name" value="ALDH_CddD_SSP0762"/>
    <property type="match status" value="1"/>
</dbReference>
<dbReference type="RefSeq" id="WP_153832678.1">
    <property type="nucleotide sequence ID" value="NZ_WJQS01000003.1"/>
</dbReference>
<dbReference type="AlphaFoldDB" id="A0A6I2GXK2"/>
<evidence type="ECO:0000313" key="11">
    <source>
        <dbReference type="Proteomes" id="UP000440066"/>
    </source>
</evidence>
<evidence type="ECO:0000256" key="4">
    <source>
        <dbReference type="ARBA" id="ARBA00049194"/>
    </source>
</evidence>
<dbReference type="FunFam" id="3.40.605.10:FF:000007">
    <property type="entry name" value="NAD/NADP-dependent betaine aldehyde dehydrogenase"/>
    <property type="match status" value="1"/>
</dbReference>
<evidence type="ECO:0000313" key="10">
    <source>
        <dbReference type="Proteomes" id="UP000430975"/>
    </source>
</evidence>
<dbReference type="PROSITE" id="PS00687">
    <property type="entry name" value="ALDEHYDE_DEHYDR_GLU"/>
    <property type="match status" value="1"/>
</dbReference>
<evidence type="ECO:0000256" key="5">
    <source>
        <dbReference type="PROSITE-ProRule" id="PRU10007"/>
    </source>
</evidence>
<dbReference type="PROSITE" id="PS00070">
    <property type="entry name" value="ALDEHYDE_DEHYDR_CYS"/>
    <property type="match status" value="1"/>
</dbReference>
<evidence type="ECO:0000259" key="7">
    <source>
        <dbReference type="Pfam" id="PF00171"/>
    </source>
</evidence>
<dbReference type="InterPro" id="IPR029510">
    <property type="entry name" value="Ald_DH_CS_GLU"/>
</dbReference>
<evidence type="ECO:0000256" key="3">
    <source>
        <dbReference type="ARBA" id="ARBA00024226"/>
    </source>
</evidence>
<comment type="catalytic activity">
    <reaction evidence="4">
        <text>an aldehyde + NAD(+) + H2O = a carboxylate + NADH + 2 H(+)</text>
        <dbReference type="Rhea" id="RHEA:16185"/>
        <dbReference type="ChEBI" id="CHEBI:15377"/>
        <dbReference type="ChEBI" id="CHEBI:15378"/>
        <dbReference type="ChEBI" id="CHEBI:17478"/>
        <dbReference type="ChEBI" id="CHEBI:29067"/>
        <dbReference type="ChEBI" id="CHEBI:57540"/>
        <dbReference type="ChEBI" id="CHEBI:57945"/>
        <dbReference type="EC" id="1.2.1.3"/>
    </reaction>
</comment>
<reference evidence="9 11" key="1">
    <citation type="submission" date="2019-11" db="EMBL/GenBank/DDBJ databases">
        <title>Characterisation of Fundicoccus ignavus gen. nov. sp. nov., a novel genus of the family Aerococcaceae from bulk tank milk.</title>
        <authorList>
            <person name="Siebert A."/>
            <person name="Huptas C."/>
            <person name="Wenning M."/>
            <person name="Scherer S."/>
            <person name="Doll E.V."/>
        </authorList>
    </citation>
    <scope>NUCLEOTIDE SEQUENCE [LARGE SCALE GENOMIC DNA]</scope>
    <source>
        <strain evidence="9 11">DSM 109652</strain>
    </source>
</reference>
<dbReference type="Proteomes" id="UP000440066">
    <property type="component" value="Unassembled WGS sequence"/>
</dbReference>
<dbReference type="InterPro" id="IPR016162">
    <property type="entry name" value="Ald_DH_N"/>
</dbReference>
<comment type="similarity">
    <text evidence="1 6">Belongs to the aldehyde dehydrogenase family.</text>
</comment>
<evidence type="ECO:0000256" key="1">
    <source>
        <dbReference type="ARBA" id="ARBA00009986"/>
    </source>
</evidence>
<evidence type="ECO:0000256" key="2">
    <source>
        <dbReference type="ARBA" id="ARBA00023002"/>
    </source>
</evidence>
<evidence type="ECO:0000313" key="8">
    <source>
        <dbReference type="EMBL" id="MRI85093.1"/>
    </source>
</evidence>
<name>A0A6I2GXK2_9LACT</name>
<dbReference type="InterPro" id="IPR016163">
    <property type="entry name" value="Ald_DH_C"/>
</dbReference>
<gene>
    <name evidence="9" type="ORF">GF867_08545</name>
    <name evidence="8" type="ORF">GIY09_04295</name>
</gene>
<sequence>MEKHQLFIDGKWQESLSGQFSEVINPATEEVLAQVSKANAADVDKAVASAKAAFTAWNLTPVAERAAYVEKLLAGIEAKQEQLVATIVAELGCSYTFASQVQVPLSMNEMRATLGALDQFEFETTIGDALVIKEGAGVVACVTPWNYPLNQIQRKITPALLAGNTVVVKPASDTPLTALLLAEIVEEAGLPAGVFNLITGSGSEAGDYLAGHPDVAIVSFTGSTDVGKGLYTKAANNVKKLVLELGGKSALIYLPEGDLDSAVKKAVDTILNNQGQTCSALTRLLVPKSEEEAVKEKLKAYYESTVVIGDPTKADTMVGPMVSANQRQTVLDYLEIARNEGAEVLVGGSGIIDRPGFYVEPTIFVNVSNDMRIAREEIFGPVLVVIPYETVEEAIEIANDSPYGLSGAVVGPEAKARQVAMALRTGNVYVNDGARNPLAPFGGYKESGIGRENGLYGVEDYVEIKTIFM</sequence>
<dbReference type="EMBL" id="WJQS01000003">
    <property type="protein sequence ID" value="MRI85093.1"/>
    <property type="molecule type" value="Genomic_DNA"/>
</dbReference>
<dbReference type="InterPro" id="IPR015590">
    <property type="entry name" value="Aldehyde_DH_dom"/>
</dbReference>
<feature type="domain" description="Aldehyde dehydrogenase" evidence="7">
    <location>
        <begin position="12"/>
        <end position="467"/>
    </location>
</feature>
<dbReference type="Proteomes" id="UP000430975">
    <property type="component" value="Unassembled WGS sequence"/>
</dbReference>
<dbReference type="EC" id="1.2.1.3" evidence="3"/>
<dbReference type="InterPro" id="IPR016160">
    <property type="entry name" value="Ald_DH_CS_CYS"/>
</dbReference>
<dbReference type="Pfam" id="PF00171">
    <property type="entry name" value="Aldedh"/>
    <property type="match status" value="1"/>
</dbReference>
<dbReference type="PANTHER" id="PTHR42804:SF1">
    <property type="entry name" value="ALDEHYDE DEHYDROGENASE-RELATED"/>
    <property type="match status" value="1"/>
</dbReference>
<dbReference type="PANTHER" id="PTHR42804">
    <property type="entry name" value="ALDEHYDE DEHYDROGENASE"/>
    <property type="match status" value="1"/>
</dbReference>
<dbReference type="EMBL" id="WJQT01000011">
    <property type="protein sequence ID" value="MRJ47613.1"/>
    <property type="molecule type" value="Genomic_DNA"/>
</dbReference>
<dbReference type="SUPFAM" id="SSF53720">
    <property type="entry name" value="ALDH-like"/>
    <property type="match status" value="1"/>
</dbReference>
<accession>A0A6I2GXK2</accession>
<dbReference type="Gene3D" id="3.40.309.10">
    <property type="entry name" value="Aldehyde Dehydrogenase, Chain A, domain 2"/>
    <property type="match status" value="1"/>
</dbReference>
<evidence type="ECO:0000313" key="9">
    <source>
        <dbReference type="EMBL" id="MRJ47613.1"/>
    </source>
</evidence>
<feature type="active site" evidence="5">
    <location>
        <position position="244"/>
    </location>
</feature>
<dbReference type="InterPro" id="IPR016161">
    <property type="entry name" value="Ald_DH/histidinol_DH"/>
</dbReference>
<evidence type="ECO:0000256" key="6">
    <source>
        <dbReference type="RuleBase" id="RU003345"/>
    </source>
</evidence>
<dbReference type="Gene3D" id="3.40.605.10">
    <property type="entry name" value="Aldehyde Dehydrogenase, Chain A, domain 1"/>
    <property type="match status" value="1"/>
</dbReference>
<protein>
    <recommendedName>
        <fullName evidence="3">aldehyde dehydrogenase (NAD(+))</fullName>
        <ecNumber evidence="3">1.2.1.3</ecNumber>
    </recommendedName>
</protein>
<reference evidence="8 10" key="2">
    <citation type="submission" date="2019-11" db="EMBL/GenBank/DDBJ databases">
        <title>Characterisation of Fundicoccus ignavus gen. nov. sp. nov., a novel genus of the family Aerococcaceae isolated from bulk tank milk.</title>
        <authorList>
            <person name="Siebert A."/>
            <person name="Huptas C."/>
            <person name="Wenning M."/>
            <person name="Scherer S."/>
            <person name="Doll E.V."/>
        </authorList>
    </citation>
    <scope>NUCLEOTIDE SEQUENCE [LARGE SCALE GENOMIC DNA]</scope>
    <source>
        <strain evidence="8 10">WS4759</strain>
    </source>
</reference>